<dbReference type="AlphaFoldDB" id="A0A1C3NLQ4"/>
<name>A0A1C3NLQ4_9XANT</name>
<feature type="compositionally biased region" description="Gly residues" evidence="1">
    <location>
        <begin position="65"/>
        <end position="74"/>
    </location>
</feature>
<dbReference type="Gene3D" id="1.10.560.10">
    <property type="entry name" value="GroEL-like equatorial domain"/>
    <property type="match status" value="1"/>
</dbReference>
<dbReference type="InterPro" id="IPR027413">
    <property type="entry name" value="GROEL-like_equatorial_sf"/>
</dbReference>
<sequence length="74" mass="7528">MVLNKVKEGTGNDGDNAAMVEFGILDPTKVTRSALQNAASIAGLMITTEAMVADAPKKDEPAMPAGGGMGGMDF</sequence>
<organism evidence="2 3">
    <name type="scientific">Xanthomonas bromi</name>
    <dbReference type="NCBI Taxonomy" id="56449"/>
    <lineage>
        <taxon>Bacteria</taxon>
        <taxon>Pseudomonadati</taxon>
        <taxon>Pseudomonadota</taxon>
        <taxon>Gammaproteobacteria</taxon>
        <taxon>Lysobacterales</taxon>
        <taxon>Lysobacteraceae</taxon>
        <taxon>Xanthomonas</taxon>
    </lineage>
</organism>
<protein>
    <submittedName>
        <fullName evidence="2">Molecular chaperone GroEL</fullName>
    </submittedName>
</protein>
<reference evidence="2 3" key="1">
    <citation type="submission" date="2016-06" db="EMBL/GenBank/DDBJ databases">
        <authorList>
            <person name="Kjaerup R.B."/>
            <person name="Dalgaard T.S."/>
            <person name="Juul-Madsen H.R."/>
        </authorList>
    </citation>
    <scope>NUCLEOTIDE SEQUENCE [LARGE SCALE GENOMIC DNA]</scope>
    <source>
        <strain evidence="2">LMG947</strain>
    </source>
</reference>
<accession>A0A1C3NLQ4</accession>
<dbReference type="EMBL" id="FLTX01000033">
    <property type="protein sequence ID" value="SBV51317.1"/>
    <property type="molecule type" value="Genomic_DNA"/>
</dbReference>
<dbReference type="SUPFAM" id="SSF48592">
    <property type="entry name" value="GroEL equatorial domain-like"/>
    <property type="match status" value="1"/>
</dbReference>
<evidence type="ECO:0000313" key="2">
    <source>
        <dbReference type="EMBL" id="SBV51317.1"/>
    </source>
</evidence>
<dbReference type="STRING" id="56449.XBLMG947_2105"/>
<evidence type="ECO:0000313" key="3">
    <source>
        <dbReference type="Proteomes" id="UP000092503"/>
    </source>
</evidence>
<evidence type="ECO:0000256" key="1">
    <source>
        <dbReference type="SAM" id="MobiDB-lite"/>
    </source>
</evidence>
<feature type="region of interest" description="Disordered" evidence="1">
    <location>
        <begin position="55"/>
        <end position="74"/>
    </location>
</feature>
<proteinExistence type="predicted"/>
<dbReference type="Proteomes" id="UP000092503">
    <property type="component" value="Unassembled WGS sequence"/>
</dbReference>
<gene>
    <name evidence="2" type="ORF">XBLMG947_2105</name>
</gene>